<protein>
    <recommendedName>
        <fullName evidence="5">Transmembrane protein</fullName>
    </recommendedName>
</protein>
<dbReference type="EMBL" id="CP039353">
    <property type="protein sequence ID" value="QCE07246.1"/>
    <property type="molecule type" value="Genomic_DNA"/>
</dbReference>
<gene>
    <name evidence="3" type="ORF">DEO72_LG9g2263</name>
</gene>
<organism evidence="3 4">
    <name type="scientific">Vigna unguiculata</name>
    <name type="common">Cowpea</name>
    <dbReference type="NCBI Taxonomy" id="3917"/>
    <lineage>
        <taxon>Eukaryota</taxon>
        <taxon>Viridiplantae</taxon>
        <taxon>Streptophyta</taxon>
        <taxon>Embryophyta</taxon>
        <taxon>Tracheophyta</taxon>
        <taxon>Spermatophyta</taxon>
        <taxon>Magnoliopsida</taxon>
        <taxon>eudicotyledons</taxon>
        <taxon>Gunneridae</taxon>
        <taxon>Pentapetalae</taxon>
        <taxon>rosids</taxon>
        <taxon>fabids</taxon>
        <taxon>Fabales</taxon>
        <taxon>Fabaceae</taxon>
        <taxon>Papilionoideae</taxon>
        <taxon>50 kb inversion clade</taxon>
        <taxon>NPAAA clade</taxon>
        <taxon>indigoferoid/millettioid clade</taxon>
        <taxon>Phaseoleae</taxon>
        <taxon>Vigna</taxon>
    </lineage>
</organism>
<sequence>MTEIVLTVRERFAVSTKRKTTTTSGGGDTDNSSWHIPEVAPLSTLPREGEIERKGESSDTLSIGIIVGGCGIVVDGFGVAVGIWWWLVEKHWFYGSSGLKGKRRKP</sequence>
<evidence type="ECO:0008006" key="5">
    <source>
        <dbReference type="Google" id="ProtNLM"/>
    </source>
</evidence>
<evidence type="ECO:0000256" key="1">
    <source>
        <dbReference type="SAM" id="MobiDB-lite"/>
    </source>
</evidence>
<accession>A0A4D6N0I1</accession>
<evidence type="ECO:0000256" key="2">
    <source>
        <dbReference type="SAM" id="Phobius"/>
    </source>
</evidence>
<keyword evidence="2" id="KW-0812">Transmembrane</keyword>
<proteinExistence type="predicted"/>
<dbReference type="Proteomes" id="UP000501690">
    <property type="component" value="Linkage Group LG9"/>
</dbReference>
<evidence type="ECO:0000313" key="4">
    <source>
        <dbReference type="Proteomes" id="UP000501690"/>
    </source>
</evidence>
<feature type="region of interest" description="Disordered" evidence="1">
    <location>
        <begin position="16"/>
        <end position="36"/>
    </location>
</feature>
<feature type="transmembrane region" description="Helical" evidence="2">
    <location>
        <begin position="63"/>
        <end position="87"/>
    </location>
</feature>
<keyword evidence="4" id="KW-1185">Reference proteome</keyword>
<reference evidence="3 4" key="1">
    <citation type="submission" date="2019-04" db="EMBL/GenBank/DDBJ databases">
        <title>An improved genome assembly and genetic linkage map for asparagus bean, Vigna unguiculata ssp. sesquipedialis.</title>
        <authorList>
            <person name="Xia Q."/>
            <person name="Zhang R."/>
            <person name="Dong Y."/>
        </authorList>
    </citation>
    <scope>NUCLEOTIDE SEQUENCE [LARGE SCALE GENOMIC DNA]</scope>
    <source>
        <tissue evidence="3">Leaf</tissue>
    </source>
</reference>
<keyword evidence="2" id="KW-0472">Membrane</keyword>
<dbReference type="AlphaFoldDB" id="A0A4D6N0I1"/>
<evidence type="ECO:0000313" key="3">
    <source>
        <dbReference type="EMBL" id="QCE07246.1"/>
    </source>
</evidence>
<name>A0A4D6N0I1_VIGUN</name>
<keyword evidence="2" id="KW-1133">Transmembrane helix</keyword>